<dbReference type="Pfam" id="PF03808">
    <property type="entry name" value="Glyco_tran_WecG"/>
    <property type="match status" value="1"/>
</dbReference>
<dbReference type="EMBL" id="JABSOD010000005">
    <property type="protein sequence ID" value="NRQ42171.1"/>
    <property type="molecule type" value="Genomic_DNA"/>
</dbReference>
<gene>
    <name evidence="3" type="ORF">HRH59_06265</name>
</gene>
<dbReference type="Proteomes" id="UP000523161">
    <property type="component" value="Unassembled WGS sequence"/>
</dbReference>
<evidence type="ECO:0000256" key="1">
    <source>
        <dbReference type="ARBA" id="ARBA00022676"/>
    </source>
</evidence>
<dbReference type="CDD" id="cd06533">
    <property type="entry name" value="Glyco_transf_WecG_TagA"/>
    <property type="match status" value="1"/>
</dbReference>
<dbReference type="NCBIfam" id="TIGR00696">
    <property type="entry name" value="wecG_tagA_cpsF"/>
    <property type="match status" value="1"/>
</dbReference>
<dbReference type="PANTHER" id="PTHR34136:SF1">
    <property type="entry name" value="UDP-N-ACETYL-D-MANNOSAMINURONIC ACID TRANSFERASE"/>
    <property type="match status" value="1"/>
</dbReference>
<keyword evidence="2 3" id="KW-0808">Transferase</keyword>
<accession>A0A7Y5AQQ8</accession>
<name>A0A7Y5AQQ8_9GAMM</name>
<reference evidence="3 4" key="1">
    <citation type="submission" date="2020-06" db="EMBL/GenBank/DDBJ databases">
        <title>Rheinheimera sp. nov., a marine bacterium isolated from coastal.</title>
        <authorList>
            <person name="Yu Q."/>
            <person name="Qi Y."/>
            <person name="Pu J."/>
        </authorList>
    </citation>
    <scope>NUCLEOTIDE SEQUENCE [LARGE SCALE GENOMIC DNA]</scope>
    <source>
        <strain evidence="3 4">YQF-2</strain>
    </source>
</reference>
<keyword evidence="1" id="KW-0328">Glycosyltransferase</keyword>
<keyword evidence="4" id="KW-1185">Reference proteome</keyword>
<organism evidence="3 4">
    <name type="scientific">Rheinheimera lutimaris</name>
    <dbReference type="NCBI Taxonomy" id="2740584"/>
    <lineage>
        <taxon>Bacteria</taxon>
        <taxon>Pseudomonadati</taxon>
        <taxon>Pseudomonadota</taxon>
        <taxon>Gammaproteobacteria</taxon>
        <taxon>Chromatiales</taxon>
        <taxon>Chromatiaceae</taxon>
        <taxon>Rheinheimera</taxon>
    </lineage>
</organism>
<proteinExistence type="predicted"/>
<sequence length="256" mass="28328">MNANNANSITPDSAVTTIQPPQVSIGPVQVSAFAGMAQLLAYIVRDDGSVYAGSAIAINPEKILTAIREPQIAAVIAAADIRYADGIGVVKVMRKRLKKNVQRIPGCELWQQLMLRAAQYKVPVFIVGATPEVNRQTETKLLQQKVNLVGAVDGYFKDEAALIAQIKQSGARIVSVAMGSPKQELLIQRIRAQHPDCYYMGVGGTYDVFTGNVKRAPELWCKLNLEWAYRLLSQPSRIGRQLGLLRYVWWYWTGKI</sequence>
<dbReference type="PANTHER" id="PTHR34136">
    <property type="match status" value="1"/>
</dbReference>
<evidence type="ECO:0000313" key="3">
    <source>
        <dbReference type="EMBL" id="NRQ42171.1"/>
    </source>
</evidence>
<evidence type="ECO:0000313" key="4">
    <source>
        <dbReference type="Proteomes" id="UP000523161"/>
    </source>
</evidence>
<dbReference type="InterPro" id="IPR004629">
    <property type="entry name" value="WecG_TagA_CpsF"/>
</dbReference>
<protein>
    <submittedName>
        <fullName evidence="3">WecB/TagA/CpsF family glycosyltransferase</fullName>
    </submittedName>
</protein>
<evidence type="ECO:0000256" key="2">
    <source>
        <dbReference type="ARBA" id="ARBA00022679"/>
    </source>
</evidence>
<dbReference type="AlphaFoldDB" id="A0A7Y5AQQ8"/>
<dbReference type="GO" id="GO:0016758">
    <property type="term" value="F:hexosyltransferase activity"/>
    <property type="evidence" value="ECO:0007669"/>
    <property type="project" value="TreeGrafter"/>
</dbReference>
<comment type="caution">
    <text evidence="3">The sequence shown here is derived from an EMBL/GenBank/DDBJ whole genome shotgun (WGS) entry which is preliminary data.</text>
</comment>
<dbReference type="RefSeq" id="WP_173500418.1">
    <property type="nucleotide sequence ID" value="NZ_JABSOD010000005.1"/>
</dbReference>